<gene>
    <name evidence="1" type="ORF">NEIELOOT_02834</name>
</gene>
<sequence>MIKIEILLLPNLGRLYIFQVSRLLTGFGPVFPGFRRPWAGMCRSA</sequence>
<accession>D4DUN9</accession>
<dbReference type="AlphaFoldDB" id="D4DUN9"/>
<protein>
    <submittedName>
        <fullName evidence="1">Uncharacterized protein</fullName>
    </submittedName>
</protein>
<dbReference type="EMBL" id="ADBF01000254">
    <property type="protein sequence ID" value="EFE48477.1"/>
    <property type="molecule type" value="Genomic_DNA"/>
</dbReference>
<reference evidence="1 2" key="1">
    <citation type="submission" date="2010-02" db="EMBL/GenBank/DDBJ databases">
        <authorList>
            <person name="Weinstock G."/>
            <person name="Sodergren E."/>
            <person name="Clifton S."/>
            <person name="Fulton L."/>
            <person name="Fulton B."/>
            <person name="Courtney L."/>
            <person name="Fronick C."/>
            <person name="Harrison M."/>
            <person name="Strong C."/>
            <person name="Farmer C."/>
            <person name="Delahaunty K."/>
            <person name="Markovic C."/>
            <person name="Hall O."/>
            <person name="Minx P."/>
            <person name="Tomlinson C."/>
            <person name="Mitreva M."/>
            <person name="Nelson J."/>
            <person name="Hou S."/>
            <person name="Wollam A."/>
            <person name="Pepin K.H."/>
            <person name="Johnson M."/>
            <person name="Bhonagiri V."/>
            <person name="Zhang X."/>
            <person name="Suruliraj S."/>
            <person name="Warren W."/>
            <person name="Chinwalla A."/>
            <person name="Mardis E.R."/>
            <person name="Wilson R.K."/>
        </authorList>
    </citation>
    <scope>NUCLEOTIDE SEQUENCE [LARGE SCALE GENOMIC DNA]</scope>
    <source>
        <strain evidence="1 2">ATCC 29315</strain>
    </source>
</reference>
<dbReference type="Proteomes" id="UP000005536">
    <property type="component" value="Unassembled WGS sequence"/>
</dbReference>
<comment type="caution">
    <text evidence="1">The sequence shown here is derived from an EMBL/GenBank/DDBJ whole genome shotgun (WGS) entry which is preliminary data.</text>
</comment>
<evidence type="ECO:0000313" key="2">
    <source>
        <dbReference type="Proteomes" id="UP000005536"/>
    </source>
</evidence>
<proteinExistence type="predicted"/>
<name>D4DUN9_NEIEG</name>
<organism evidence="1 2">
    <name type="scientific">Neisseria elongata subsp. glycolytica ATCC 29315</name>
    <dbReference type="NCBI Taxonomy" id="546263"/>
    <lineage>
        <taxon>Bacteria</taxon>
        <taxon>Pseudomonadati</taxon>
        <taxon>Pseudomonadota</taxon>
        <taxon>Betaproteobacteria</taxon>
        <taxon>Neisseriales</taxon>
        <taxon>Neisseriaceae</taxon>
        <taxon>Neisseria</taxon>
    </lineage>
</organism>
<evidence type="ECO:0000313" key="1">
    <source>
        <dbReference type="EMBL" id="EFE48477.1"/>
    </source>
</evidence>